<organism evidence="1 2">
    <name type="scientific">Agromyces kandeliae</name>
    <dbReference type="NCBI Taxonomy" id="2666141"/>
    <lineage>
        <taxon>Bacteria</taxon>
        <taxon>Bacillati</taxon>
        <taxon>Actinomycetota</taxon>
        <taxon>Actinomycetes</taxon>
        <taxon>Micrococcales</taxon>
        <taxon>Microbacteriaceae</taxon>
        <taxon>Agromyces</taxon>
    </lineage>
</organism>
<name>A0A6L5R050_9MICO</name>
<comment type="caution">
    <text evidence="1">The sequence shown here is derived from an EMBL/GenBank/DDBJ whole genome shotgun (WGS) entry which is preliminary data.</text>
</comment>
<accession>A0A6L5R050</accession>
<protein>
    <recommendedName>
        <fullName evidence="3">Nucleotidyltransferase family protein</fullName>
    </recommendedName>
</protein>
<dbReference type="EMBL" id="WKJD01000009">
    <property type="protein sequence ID" value="MRX43255.1"/>
    <property type="molecule type" value="Genomic_DNA"/>
</dbReference>
<sequence>MSGLFHNQIDPDRAPLEPEIVTSRRALIEVIIGLSDHREALTVLGGHAVIEVTQHLPALPPDDTTRDGDLGIIPQLLGDDPILEQRMIELGYETARVERPGVWSPLSQRDRDIHDRDSVDLIAPMSLSRGELESTRTIRAARVGPHGDRVVSATEGTELSLVDRHLRTLRAFDDGPEVDVYIAGPTALLCAKAYKLHDRMDPNQLQRNPDRLRAKDFADLYRLLLAVTPEDASAIFTAGAQREELRAAVLLGETYLLEILDDAANVAVMVADAWGDSSRELEFRAVVARWRRDYPTRSDQS</sequence>
<evidence type="ECO:0000313" key="2">
    <source>
        <dbReference type="Proteomes" id="UP000476511"/>
    </source>
</evidence>
<dbReference type="RefSeq" id="WP_154345576.1">
    <property type="nucleotide sequence ID" value="NZ_WKJD01000009.1"/>
</dbReference>
<keyword evidence="2" id="KW-1185">Reference proteome</keyword>
<reference evidence="1 2" key="1">
    <citation type="submission" date="2019-11" db="EMBL/GenBank/DDBJ databases">
        <title>Agromyces kandeliae sp. nov., isolated from mangrove soil.</title>
        <authorList>
            <person name="Wang R."/>
        </authorList>
    </citation>
    <scope>NUCLEOTIDE SEQUENCE [LARGE SCALE GENOMIC DNA]</scope>
    <source>
        <strain evidence="1 2">Q22</strain>
    </source>
</reference>
<dbReference type="AlphaFoldDB" id="A0A6L5R050"/>
<evidence type="ECO:0000313" key="1">
    <source>
        <dbReference type="EMBL" id="MRX43255.1"/>
    </source>
</evidence>
<gene>
    <name evidence="1" type="ORF">GJR97_05880</name>
</gene>
<evidence type="ECO:0008006" key="3">
    <source>
        <dbReference type="Google" id="ProtNLM"/>
    </source>
</evidence>
<proteinExistence type="predicted"/>
<dbReference type="Proteomes" id="UP000476511">
    <property type="component" value="Unassembled WGS sequence"/>
</dbReference>